<keyword evidence="1" id="KW-0472">Membrane</keyword>
<feature type="transmembrane region" description="Helical" evidence="1">
    <location>
        <begin position="31"/>
        <end position="53"/>
    </location>
</feature>
<dbReference type="InterPro" id="IPR006775">
    <property type="entry name" value="GH116_catalytic"/>
</dbReference>
<comment type="caution">
    <text evidence="4">The sequence shown here is derived from an EMBL/GenBank/DDBJ whole genome shotgun (WGS) entry which is preliminary data.</text>
</comment>
<protein>
    <recommendedName>
        <fullName evidence="3">Glycosyl-hydrolase family 116 catalytic region domain-containing protein</fullName>
    </recommendedName>
</protein>
<evidence type="ECO:0000313" key="4">
    <source>
        <dbReference type="EMBL" id="RVW70588.1"/>
    </source>
</evidence>
<evidence type="ECO:0000259" key="3">
    <source>
        <dbReference type="Pfam" id="PF04685"/>
    </source>
</evidence>
<sequence>MLEGRWLLLCISGSACMLVRTLDFIDDMHCVVQILNCFVHSGLCIACVILLYCTCRYWFQTPEGWTIDGHFRSLIYMRPLAIWGMQWALSMPRAILDAPTINFMDRIHVSPHNARLPHETGVRKIATKAKCFGNSVFHCSC</sequence>
<gene>
    <name evidence="4" type="ORF">CK203_060635</name>
</gene>
<dbReference type="PANTHER" id="PTHR12654:SF0">
    <property type="entry name" value="NON-LYSOSOMAL GLUCOSYLCERAMIDASE"/>
    <property type="match status" value="1"/>
</dbReference>
<keyword evidence="2" id="KW-0732">Signal</keyword>
<evidence type="ECO:0000313" key="5">
    <source>
        <dbReference type="Proteomes" id="UP000288805"/>
    </source>
</evidence>
<dbReference type="GO" id="GO:0004553">
    <property type="term" value="F:hydrolase activity, hydrolyzing O-glycosyl compounds"/>
    <property type="evidence" value="ECO:0007669"/>
    <property type="project" value="InterPro"/>
</dbReference>
<evidence type="ECO:0000256" key="2">
    <source>
        <dbReference type="SAM" id="SignalP"/>
    </source>
</evidence>
<keyword evidence="1" id="KW-0812">Transmembrane</keyword>
<dbReference type="EMBL" id="QGNW01000461">
    <property type="protein sequence ID" value="RVW70588.1"/>
    <property type="molecule type" value="Genomic_DNA"/>
</dbReference>
<dbReference type="PANTHER" id="PTHR12654">
    <property type="entry name" value="BILE ACID BETA-GLUCOSIDASE-RELATED"/>
    <property type="match status" value="1"/>
</dbReference>
<proteinExistence type="predicted"/>
<feature type="signal peptide" evidence="2">
    <location>
        <begin position="1"/>
        <end position="21"/>
    </location>
</feature>
<dbReference type="InterPro" id="IPR052566">
    <property type="entry name" value="Non-lysos_glucosylceramidase"/>
</dbReference>
<reference evidence="4 5" key="1">
    <citation type="journal article" date="2018" name="PLoS Genet.">
        <title>Population sequencing reveals clonal diversity and ancestral inbreeding in the grapevine cultivar Chardonnay.</title>
        <authorList>
            <person name="Roach M.J."/>
            <person name="Johnson D.L."/>
            <person name="Bohlmann J."/>
            <person name="van Vuuren H.J."/>
            <person name="Jones S.J."/>
            <person name="Pretorius I.S."/>
            <person name="Schmidt S.A."/>
            <person name="Borneman A.R."/>
        </authorList>
    </citation>
    <scope>NUCLEOTIDE SEQUENCE [LARGE SCALE GENOMIC DNA]</scope>
    <source>
        <strain evidence="5">cv. Chardonnay</strain>
        <tissue evidence="4">Leaf</tissue>
    </source>
</reference>
<name>A0A438GEI3_VITVI</name>
<evidence type="ECO:0000256" key="1">
    <source>
        <dbReference type="SAM" id="Phobius"/>
    </source>
</evidence>
<organism evidence="4 5">
    <name type="scientific">Vitis vinifera</name>
    <name type="common">Grape</name>
    <dbReference type="NCBI Taxonomy" id="29760"/>
    <lineage>
        <taxon>Eukaryota</taxon>
        <taxon>Viridiplantae</taxon>
        <taxon>Streptophyta</taxon>
        <taxon>Embryophyta</taxon>
        <taxon>Tracheophyta</taxon>
        <taxon>Spermatophyta</taxon>
        <taxon>Magnoliopsida</taxon>
        <taxon>eudicotyledons</taxon>
        <taxon>Gunneridae</taxon>
        <taxon>Pentapetalae</taxon>
        <taxon>rosids</taxon>
        <taxon>Vitales</taxon>
        <taxon>Vitaceae</taxon>
        <taxon>Viteae</taxon>
        <taxon>Vitis</taxon>
    </lineage>
</organism>
<feature type="chain" id="PRO_5019293633" description="Glycosyl-hydrolase family 116 catalytic region domain-containing protein" evidence="2">
    <location>
        <begin position="22"/>
        <end position="141"/>
    </location>
</feature>
<dbReference type="PROSITE" id="PS51257">
    <property type="entry name" value="PROKAR_LIPOPROTEIN"/>
    <property type="match status" value="1"/>
</dbReference>
<keyword evidence="1" id="KW-1133">Transmembrane helix</keyword>
<dbReference type="Proteomes" id="UP000288805">
    <property type="component" value="Unassembled WGS sequence"/>
</dbReference>
<accession>A0A438GEI3</accession>
<dbReference type="AlphaFoldDB" id="A0A438GEI3"/>
<feature type="domain" description="Glycosyl-hydrolase family 116 catalytic region" evidence="3">
    <location>
        <begin position="40"/>
        <end position="85"/>
    </location>
</feature>
<dbReference type="Pfam" id="PF04685">
    <property type="entry name" value="DUF608"/>
    <property type="match status" value="1"/>
</dbReference>